<sequence length="57" mass="6173">MPFTLMKGHSPRNMSVECMSGLTTHGVPSNRGTWSLCEISSKKAYEKDTGASHGAPY</sequence>
<dbReference type="EMBL" id="CATNWA010015432">
    <property type="protein sequence ID" value="CAI9583335.1"/>
    <property type="molecule type" value="Genomic_DNA"/>
</dbReference>
<reference evidence="1" key="1">
    <citation type="submission" date="2023-05" db="EMBL/GenBank/DDBJ databases">
        <authorList>
            <person name="Stuckert A."/>
        </authorList>
    </citation>
    <scope>NUCLEOTIDE SEQUENCE</scope>
</reference>
<accession>A0ABN9EH49</accession>
<comment type="caution">
    <text evidence="1">The sequence shown here is derived from an EMBL/GenBank/DDBJ whole genome shotgun (WGS) entry which is preliminary data.</text>
</comment>
<evidence type="ECO:0000313" key="1">
    <source>
        <dbReference type="EMBL" id="CAI9583335.1"/>
    </source>
</evidence>
<protein>
    <submittedName>
        <fullName evidence="1">Uncharacterized protein</fullName>
    </submittedName>
</protein>
<evidence type="ECO:0000313" key="2">
    <source>
        <dbReference type="Proteomes" id="UP001162483"/>
    </source>
</evidence>
<gene>
    <name evidence="1" type="ORF">SPARVUS_LOCUS9792648</name>
</gene>
<proteinExistence type="predicted"/>
<dbReference type="Proteomes" id="UP001162483">
    <property type="component" value="Unassembled WGS sequence"/>
</dbReference>
<organism evidence="1 2">
    <name type="scientific">Staurois parvus</name>
    <dbReference type="NCBI Taxonomy" id="386267"/>
    <lineage>
        <taxon>Eukaryota</taxon>
        <taxon>Metazoa</taxon>
        <taxon>Chordata</taxon>
        <taxon>Craniata</taxon>
        <taxon>Vertebrata</taxon>
        <taxon>Euteleostomi</taxon>
        <taxon>Amphibia</taxon>
        <taxon>Batrachia</taxon>
        <taxon>Anura</taxon>
        <taxon>Neobatrachia</taxon>
        <taxon>Ranoidea</taxon>
        <taxon>Ranidae</taxon>
        <taxon>Staurois</taxon>
    </lineage>
</organism>
<keyword evidence="2" id="KW-1185">Reference proteome</keyword>
<name>A0ABN9EH49_9NEOB</name>